<feature type="binding site" evidence="12">
    <location>
        <position position="62"/>
    </location>
    <ligand>
        <name>[4Fe-4S] cluster</name>
        <dbReference type="ChEBI" id="CHEBI:49883"/>
    </ligand>
</feature>
<dbReference type="OrthoDB" id="4954884at2"/>
<evidence type="ECO:0000256" key="9">
    <source>
        <dbReference type="ARBA" id="ARBA00023125"/>
    </source>
</evidence>
<dbReference type="GO" id="GO:0045892">
    <property type="term" value="P:negative regulation of DNA-templated transcription"/>
    <property type="evidence" value="ECO:0007669"/>
    <property type="project" value="TreeGrafter"/>
</dbReference>
<dbReference type="GO" id="GO:0035731">
    <property type="term" value="F:dinitrosyl-iron complex binding"/>
    <property type="evidence" value="ECO:0007669"/>
    <property type="project" value="UniProtKB-UniRule"/>
</dbReference>
<comment type="function">
    <text evidence="12">Acts as a transcriptional regulator. Probably redox-responsive. The apo- but not holo-form probably binds DNA.</text>
</comment>
<keyword evidence="5 12" id="KW-0479">Metal-binding</keyword>
<reference evidence="14 15" key="1">
    <citation type="submission" date="2016-01" db="EMBL/GenBank/DDBJ databases">
        <title>Whole genome sequence and analysis of Micromonospora rosaria DSM 803, which can produce antibacterial substance rosamicin.</title>
        <authorList>
            <person name="Yang H."/>
            <person name="He X."/>
            <person name="Zhu D."/>
        </authorList>
    </citation>
    <scope>NUCLEOTIDE SEQUENCE [LARGE SCALE GENOMIC DNA]</scope>
    <source>
        <strain evidence="14 15">DSM 803</strain>
    </source>
</reference>
<comment type="similarity">
    <text evidence="2 12">Belongs to the WhiB family.</text>
</comment>
<evidence type="ECO:0000256" key="11">
    <source>
        <dbReference type="ARBA" id="ARBA00023163"/>
    </source>
</evidence>
<keyword evidence="15" id="KW-1185">Reference proteome</keyword>
<evidence type="ECO:0000313" key="14">
    <source>
        <dbReference type="EMBL" id="KXK58179.1"/>
    </source>
</evidence>
<keyword evidence="6 12" id="KW-0408">Iron</keyword>
<comment type="caution">
    <text evidence="14">The sequence shown here is derived from an EMBL/GenBank/DDBJ whole genome shotgun (WGS) entry which is preliminary data.</text>
</comment>
<organism evidence="14 15">
    <name type="scientific">Micromonospora rosaria</name>
    <dbReference type="NCBI Taxonomy" id="47874"/>
    <lineage>
        <taxon>Bacteria</taxon>
        <taxon>Bacillati</taxon>
        <taxon>Actinomycetota</taxon>
        <taxon>Actinomycetes</taxon>
        <taxon>Micromonosporales</taxon>
        <taxon>Micromonosporaceae</taxon>
        <taxon>Micromonospora</taxon>
    </lineage>
</organism>
<dbReference type="GO" id="GO:0051539">
    <property type="term" value="F:4 iron, 4 sulfur cluster binding"/>
    <property type="evidence" value="ECO:0007669"/>
    <property type="project" value="UniProtKB-UniRule"/>
</dbReference>
<dbReference type="AlphaFoldDB" id="A0A136PIG0"/>
<accession>A0A136PIG0</accession>
<feature type="domain" description="4Fe-4S Wbl-type" evidence="13">
    <location>
        <begin position="22"/>
        <end position="86"/>
    </location>
</feature>
<evidence type="ECO:0000256" key="3">
    <source>
        <dbReference type="ARBA" id="ARBA00022485"/>
    </source>
</evidence>
<evidence type="ECO:0000256" key="1">
    <source>
        <dbReference type="ARBA" id="ARBA00004496"/>
    </source>
</evidence>
<keyword evidence="11 12" id="KW-0804">Transcription</keyword>
<keyword evidence="4 12" id="KW-0963">Cytoplasm</keyword>
<sequence>MSNVRRLPGPIVDLWDWQRLGSCRGRDSAQFFHPDGERGSSRLRRESGAKAVCRACPVRAECAAHALSVREPYGVWGGFSEAERLRLLAVGWEDTADRRQSRVDVPRLEARLGAAHKSTVASGQAVPTQRNVA</sequence>
<feature type="binding site" evidence="12">
    <location>
        <position position="53"/>
    </location>
    <ligand>
        <name>[4Fe-4S] cluster</name>
        <dbReference type="ChEBI" id="CHEBI:49883"/>
    </ligand>
</feature>
<evidence type="ECO:0000256" key="7">
    <source>
        <dbReference type="ARBA" id="ARBA00023014"/>
    </source>
</evidence>
<keyword evidence="8 12" id="KW-0805">Transcription regulation</keyword>
<dbReference type="GO" id="GO:0047134">
    <property type="term" value="F:protein-disulfide reductase [NAD(P)H] activity"/>
    <property type="evidence" value="ECO:0007669"/>
    <property type="project" value="TreeGrafter"/>
</dbReference>
<dbReference type="Proteomes" id="UP000070620">
    <property type="component" value="Unassembled WGS sequence"/>
</dbReference>
<comment type="subcellular location">
    <subcellularLocation>
        <location evidence="1 12">Cytoplasm</location>
    </subcellularLocation>
</comment>
<dbReference type="InterPro" id="IPR034768">
    <property type="entry name" value="4FE4S_WBL"/>
</dbReference>
<dbReference type="InterPro" id="IPR003482">
    <property type="entry name" value="Whib"/>
</dbReference>
<dbReference type="GO" id="GO:0045454">
    <property type="term" value="P:cell redox homeostasis"/>
    <property type="evidence" value="ECO:0007669"/>
    <property type="project" value="TreeGrafter"/>
</dbReference>
<dbReference type="PANTHER" id="PTHR38839">
    <property type="entry name" value="TRANSCRIPTIONAL REGULATOR WHID-RELATED"/>
    <property type="match status" value="1"/>
</dbReference>
<evidence type="ECO:0000256" key="10">
    <source>
        <dbReference type="ARBA" id="ARBA00023157"/>
    </source>
</evidence>
<feature type="binding site" evidence="12">
    <location>
        <position position="56"/>
    </location>
    <ligand>
        <name>[4Fe-4S] cluster</name>
        <dbReference type="ChEBI" id="CHEBI:49883"/>
    </ligand>
</feature>
<dbReference type="Pfam" id="PF02467">
    <property type="entry name" value="Whib"/>
    <property type="match status" value="1"/>
</dbReference>
<dbReference type="GO" id="GO:0005737">
    <property type="term" value="C:cytoplasm"/>
    <property type="evidence" value="ECO:0007669"/>
    <property type="project" value="UniProtKB-SubCell"/>
</dbReference>
<evidence type="ECO:0000259" key="13">
    <source>
        <dbReference type="PROSITE" id="PS51674"/>
    </source>
</evidence>
<gene>
    <name evidence="12" type="primary">whiB</name>
    <name evidence="14" type="ORF">AWW66_31275</name>
</gene>
<keyword evidence="9 12" id="KW-0238">DNA-binding</keyword>
<dbReference type="GO" id="GO:0003677">
    <property type="term" value="F:DNA binding"/>
    <property type="evidence" value="ECO:0007669"/>
    <property type="project" value="UniProtKB-UniRule"/>
</dbReference>
<comment type="PTM">
    <text evidence="12">Upon Fe-S cluster removal intramolecular disulfide bonds are formed.</text>
</comment>
<name>A0A136PIG0_9ACTN</name>
<dbReference type="PANTHER" id="PTHR38839:SF5">
    <property type="entry name" value="TRANSCRIPTIONAL REGULATOR WHID"/>
    <property type="match status" value="1"/>
</dbReference>
<protein>
    <recommendedName>
        <fullName evidence="12">Transcriptional regulator WhiB</fullName>
    </recommendedName>
</protein>
<dbReference type="RefSeq" id="WP_067374194.1">
    <property type="nucleotide sequence ID" value="NZ_JBIUBN010000001.1"/>
</dbReference>
<dbReference type="PROSITE" id="PS51674">
    <property type="entry name" value="4FE4S_WBL"/>
    <property type="match status" value="1"/>
</dbReference>
<proteinExistence type="inferred from homology"/>
<evidence type="ECO:0000256" key="5">
    <source>
        <dbReference type="ARBA" id="ARBA00022723"/>
    </source>
</evidence>
<evidence type="ECO:0000313" key="15">
    <source>
        <dbReference type="Proteomes" id="UP000070620"/>
    </source>
</evidence>
<comment type="PTM">
    <text evidence="12">The Fe-S cluster can be nitrosylated by nitric oxide (NO).</text>
</comment>
<keyword evidence="10 12" id="KW-1015">Disulfide bond</keyword>
<evidence type="ECO:0000256" key="8">
    <source>
        <dbReference type="ARBA" id="ARBA00023015"/>
    </source>
</evidence>
<evidence type="ECO:0000256" key="4">
    <source>
        <dbReference type="ARBA" id="ARBA00022490"/>
    </source>
</evidence>
<evidence type="ECO:0000256" key="6">
    <source>
        <dbReference type="ARBA" id="ARBA00023004"/>
    </source>
</evidence>
<dbReference type="EMBL" id="LRQV01000238">
    <property type="protein sequence ID" value="KXK58179.1"/>
    <property type="molecule type" value="Genomic_DNA"/>
</dbReference>
<evidence type="ECO:0000256" key="12">
    <source>
        <dbReference type="HAMAP-Rule" id="MF_01479"/>
    </source>
</evidence>
<evidence type="ECO:0000256" key="2">
    <source>
        <dbReference type="ARBA" id="ARBA00006597"/>
    </source>
</evidence>
<dbReference type="HAMAP" id="MF_01479">
    <property type="entry name" value="WhiB"/>
    <property type="match status" value="1"/>
</dbReference>
<keyword evidence="3 12" id="KW-0004">4Fe-4S</keyword>
<feature type="binding site" evidence="12">
    <location>
        <position position="23"/>
    </location>
    <ligand>
        <name>[4Fe-4S] cluster</name>
        <dbReference type="ChEBI" id="CHEBI:49883"/>
    </ligand>
</feature>
<keyword evidence="7 12" id="KW-0411">Iron-sulfur</keyword>
<dbReference type="GO" id="GO:0046872">
    <property type="term" value="F:metal ion binding"/>
    <property type="evidence" value="ECO:0007669"/>
    <property type="project" value="UniProtKB-KW"/>
</dbReference>
<comment type="cofactor">
    <cofactor evidence="12">
        <name>[4Fe-4S] cluster</name>
        <dbReference type="ChEBI" id="CHEBI:49883"/>
    </cofactor>
    <text evidence="12">Binds 1 [4Fe-4S] cluster per subunit. Following nitrosylation of the [4Fe-4S] cluster binds 1 [4Fe-8(NO)] cluster per subunit.</text>
</comment>